<dbReference type="AlphaFoldDB" id="A0A0N4YF07"/>
<evidence type="ECO:0000313" key="2">
    <source>
        <dbReference type="EMBL" id="VDL78909.1"/>
    </source>
</evidence>
<evidence type="ECO:0000256" key="1">
    <source>
        <dbReference type="ARBA" id="ARBA00008061"/>
    </source>
</evidence>
<dbReference type="PANTHER" id="PTHR43447">
    <property type="entry name" value="ALPHA-AMYLASE"/>
    <property type="match status" value="1"/>
</dbReference>
<dbReference type="STRING" id="27835.A0A0N4YF07"/>
<keyword evidence="3" id="KW-1185">Reference proteome</keyword>
<name>A0A0N4YF07_NIPBR</name>
<evidence type="ECO:0000313" key="3">
    <source>
        <dbReference type="Proteomes" id="UP000271162"/>
    </source>
</evidence>
<dbReference type="WBParaSite" id="NBR_0001531401-mRNA-1">
    <property type="protein sequence ID" value="NBR_0001531401-mRNA-1"/>
    <property type="gene ID" value="NBR_0001531401"/>
</dbReference>
<protein>
    <submittedName>
        <fullName evidence="4">Amylase</fullName>
    </submittedName>
</protein>
<dbReference type="Gene3D" id="3.20.20.80">
    <property type="entry name" value="Glycosidases"/>
    <property type="match status" value="1"/>
</dbReference>
<dbReference type="Proteomes" id="UP000271162">
    <property type="component" value="Unassembled WGS sequence"/>
</dbReference>
<dbReference type="SUPFAM" id="SSF51445">
    <property type="entry name" value="(Trans)glycosidases"/>
    <property type="match status" value="1"/>
</dbReference>
<sequence>MIAIIGKLLEPLGYDNPQTLADRPTMVHLFEWKWRDIARECETFLRYNGYGAVQVSPPNEHIVLVQNNNMPWWIRYQPVSYKLRSRSGNERQFKQMVSRCNRVGVRQIAGDDYLFLGDLKSLSSANIEISDT</sequence>
<dbReference type="EMBL" id="UYSL01021680">
    <property type="protein sequence ID" value="VDL78909.1"/>
    <property type="molecule type" value="Genomic_DNA"/>
</dbReference>
<proteinExistence type="inferred from homology"/>
<comment type="similarity">
    <text evidence="1">Belongs to the glycosyl hydrolase 13 family.</text>
</comment>
<accession>A0A0N4YF07</accession>
<dbReference type="InterPro" id="IPR017853">
    <property type="entry name" value="GH"/>
</dbReference>
<reference evidence="2 3" key="2">
    <citation type="submission" date="2018-11" db="EMBL/GenBank/DDBJ databases">
        <authorList>
            <consortium name="Pathogen Informatics"/>
        </authorList>
    </citation>
    <scope>NUCLEOTIDE SEQUENCE [LARGE SCALE GENOMIC DNA]</scope>
</reference>
<gene>
    <name evidence="2" type="ORF">NBR_LOCUS15315</name>
</gene>
<reference evidence="4" key="1">
    <citation type="submission" date="2017-02" db="UniProtKB">
        <authorList>
            <consortium name="WormBaseParasite"/>
        </authorList>
    </citation>
    <scope>IDENTIFICATION</scope>
</reference>
<dbReference type="OMA" id="DRPTMVH"/>
<evidence type="ECO:0000313" key="4">
    <source>
        <dbReference type="WBParaSite" id="NBR_0001531401-mRNA-1"/>
    </source>
</evidence>
<organism evidence="4">
    <name type="scientific">Nippostrongylus brasiliensis</name>
    <name type="common">Rat hookworm</name>
    <dbReference type="NCBI Taxonomy" id="27835"/>
    <lineage>
        <taxon>Eukaryota</taxon>
        <taxon>Metazoa</taxon>
        <taxon>Ecdysozoa</taxon>
        <taxon>Nematoda</taxon>
        <taxon>Chromadorea</taxon>
        <taxon>Rhabditida</taxon>
        <taxon>Rhabditina</taxon>
        <taxon>Rhabditomorpha</taxon>
        <taxon>Strongyloidea</taxon>
        <taxon>Heligmosomidae</taxon>
        <taxon>Nippostrongylus</taxon>
    </lineage>
</organism>